<dbReference type="InterPro" id="IPR015793">
    <property type="entry name" value="Pyrv_Knase_brl"/>
</dbReference>
<evidence type="ECO:0000256" key="10">
    <source>
        <dbReference type="ARBA" id="ARBA00023152"/>
    </source>
</evidence>
<dbReference type="NCBIfam" id="NF004978">
    <property type="entry name" value="PRK06354.1"/>
    <property type="match status" value="1"/>
</dbReference>
<dbReference type="OrthoDB" id="56298at2157"/>
<evidence type="ECO:0000256" key="4">
    <source>
        <dbReference type="ARBA" id="ARBA00022679"/>
    </source>
</evidence>
<evidence type="ECO:0000256" key="6">
    <source>
        <dbReference type="ARBA" id="ARBA00022741"/>
    </source>
</evidence>
<evidence type="ECO:0000256" key="13">
    <source>
        <dbReference type="RuleBase" id="RU000504"/>
    </source>
</evidence>
<gene>
    <name evidence="16" type="ordered locus">Mpal_1867</name>
</gene>
<dbReference type="GO" id="GO:0000287">
    <property type="term" value="F:magnesium ion binding"/>
    <property type="evidence" value="ECO:0007669"/>
    <property type="project" value="UniProtKB-UniRule"/>
</dbReference>
<proteinExistence type="inferred from homology"/>
<dbReference type="Pfam" id="PF02887">
    <property type="entry name" value="PK_C"/>
    <property type="match status" value="1"/>
</dbReference>
<keyword evidence="7 13" id="KW-0418">Kinase</keyword>
<dbReference type="InterPro" id="IPR001697">
    <property type="entry name" value="Pyr_Knase"/>
</dbReference>
<dbReference type="AlphaFoldDB" id="B8GKM6"/>
<keyword evidence="8" id="KW-0067">ATP-binding</keyword>
<name>B8GKM6_METPE</name>
<keyword evidence="9 13" id="KW-0460">Magnesium</keyword>
<dbReference type="Pfam" id="PF00224">
    <property type="entry name" value="PK"/>
    <property type="match status" value="1"/>
</dbReference>
<dbReference type="SUPFAM" id="SSF50800">
    <property type="entry name" value="PK beta-barrel domain-like"/>
    <property type="match status" value="1"/>
</dbReference>
<evidence type="ECO:0000256" key="3">
    <source>
        <dbReference type="ARBA" id="ARBA00012142"/>
    </source>
</evidence>
<dbReference type="NCBIfam" id="TIGR01064">
    <property type="entry name" value="pyruv_kin"/>
    <property type="match status" value="1"/>
</dbReference>
<feature type="domain" description="Pyruvate kinase C-terminal" evidence="15">
    <location>
        <begin position="365"/>
        <end position="474"/>
    </location>
</feature>
<keyword evidence="4 13" id="KW-0808">Transferase</keyword>
<dbReference type="Gene3D" id="3.40.1380.20">
    <property type="entry name" value="Pyruvate kinase, C-terminal domain"/>
    <property type="match status" value="1"/>
</dbReference>
<organism evidence="16 17">
    <name type="scientific">Methanosphaerula palustris (strain ATCC BAA-1556 / DSM 19958 / E1-9c)</name>
    <dbReference type="NCBI Taxonomy" id="521011"/>
    <lineage>
        <taxon>Archaea</taxon>
        <taxon>Methanobacteriati</taxon>
        <taxon>Methanobacteriota</taxon>
        <taxon>Stenosarchaea group</taxon>
        <taxon>Methanomicrobia</taxon>
        <taxon>Methanomicrobiales</taxon>
        <taxon>Methanoregulaceae</taxon>
        <taxon>Methanosphaerula</taxon>
    </lineage>
</organism>
<dbReference type="InterPro" id="IPR015806">
    <property type="entry name" value="Pyrv_Knase_insert_dom_sf"/>
</dbReference>
<dbReference type="InterPro" id="IPR036918">
    <property type="entry name" value="Pyrv_Knase_C_sf"/>
</dbReference>
<dbReference type="KEGG" id="mpl:Mpal_1867"/>
<dbReference type="GO" id="GO:0004743">
    <property type="term" value="F:pyruvate kinase activity"/>
    <property type="evidence" value="ECO:0007669"/>
    <property type="project" value="UniProtKB-UniRule"/>
</dbReference>
<dbReference type="InterPro" id="IPR015813">
    <property type="entry name" value="Pyrv/PenolPyrv_kinase-like_dom"/>
</dbReference>
<dbReference type="GO" id="GO:0016301">
    <property type="term" value="F:kinase activity"/>
    <property type="evidence" value="ECO:0007669"/>
    <property type="project" value="UniProtKB-KW"/>
</dbReference>
<dbReference type="STRING" id="521011.Mpal_1867"/>
<dbReference type="InterPro" id="IPR015795">
    <property type="entry name" value="Pyrv_Knase_C"/>
</dbReference>
<evidence type="ECO:0000256" key="8">
    <source>
        <dbReference type="ARBA" id="ARBA00022840"/>
    </source>
</evidence>
<dbReference type="InterPro" id="IPR011037">
    <property type="entry name" value="Pyrv_Knase-like_insert_dom_sf"/>
</dbReference>
<comment type="catalytic activity">
    <reaction evidence="13">
        <text>pyruvate + ATP = phosphoenolpyruvate + ADP + H(+)</text>
        <dbReference type="Rhea" id="RHEA:18157"/>
        <dbReference type="ChEBI" id="CHEBI:15361"/>
        <dbReference type="ChEBI" id="CHEBI:15378"/>
        <dbReference type="ChEBI" id="CHEBI:30616"/>
        <dbReference type="ChEBI" id="CHEBI:58702"/>
        <dbReference type="ChEBI" id="CHEBI:456216"/>
        <dbReference type="EC" id="2.7.1.40"/>
    </reaction>
</comment>
<evidence type="ECO:0000259" key="14">
    <source>
        <dbReference type="Pfam" id="PF00224"/>
    </source>
</evidence>
<comment type="similarity">
    <text evidence="2 13">Belongs to the pyruvate kinase family.</text>
</comment>
<dbReference type="PRINTS" id="PR01050">
    <property type="entry name" value="PYRUVTKNASE"/>
</dbReference>
<keyword evidence="5" id="KW-0479">Metal-binding</keyword>
<evidence type="ECO:0000256" key="12">
    <source>
        <dbReference type="NCBIfam" id="TIGR01064"/>
    </source>
</evidence>
<evidence type="ECO:0000313" key="16">
    <source>
        <dbReference type="EMBL" id="ACL17172.1"/>
    </source>
</evidence>
<accession>B8GKM6</accession>
<evidence type="ECO:0000256" key="2">
    <source>
        <dbReference type="ARBA" id="ARBA00008663"/>
    </source>
</evidence>
<feature type="domain" description="Pyruvate kinase barrel" evidence="14">
    <location>
        <begin position="2"/>
        <end position="322"/>
    </location>
</feature>
<keyword evidence="17" id="KW-1185">Reference proteome</keyword>
<dbReference type="Proteomes" id="UP000002457">
    <property type="component" value="Chromosome"/>
</dbReference>
<comment type="pathway">
    <text evidence="1 13">Carbohydrate degradation; glycolysis; pyruvate from D-glyceraldehyde 3-phosphate: step 5/5.</text>
</comment>
<evidence type="ECO:0000259" key="15">
    <source>
        <dbReference type="Pfam" id="PF02887"/>
    </source>
</evidence>
<evidence type="ECO:0000256" key="1">
    <source>
        <dbReference type="ARBA" id="ARBA00004997"/>
    </source>
</evidence>
<protein>
    <recommendedName>
        <fullName evidence="3 12">Pyruvate kinase</fullName>
        <ecNumber evidence="3 12">2.7.1.40</ecNumber>
    </recommendedName>
</protein>
<sequence precursor="true">MNKTKIVCTIGPSSSSPQVLADMIRSGMNVARVNFSHGTSDEHRKMIRSIRAVATRLGRTVAILVDLPGPKIRIGRLRLEPTILKRGETITLTTDPASSNLTAIPVDYPDLPSLVTEGTTIYLNDGFLQVKVVRTSEQEVDAKVVIGGPLLSHKGLNLPGVALSIAAVTPEDLAHVDIGLDEGVDTFTISFLERPEDIRILREYAQKRGIKIHIVAKIERAGAVREIDAILAEADAIMIARGDLGVQIPIEDVPGVQKQCILKANRLGVPVITATQMLESMTENILPTRAEVTDVANAILDGSDAVMLSAETATGRYPVETVRMMAKIARSIEAQRTMLKGRSQLEEVLLLTGINRRELTVDDVVSLNVIQAMHALSPRYILTPTRSGRAPRRISRFKPDCWILSFCRDQKVAEFLAFSYGVVPFFVKTDEASWHDRIFDLISDAGLAKTGDLVILTEGSEPDLAGATNSLRIIKFP</sequence>
<dbReference type="UniPathway" id="UPA00109">
    <property type="reaction ID" value="UER00188"/>
</dbReference>
<dbReference type="SUPFAM" id="SSF51621">
    <property type="entry name" value="Phosphoenolpyruvate/pyruvate domain"/>
    <property type="match status" value="1"/>
</dbReference>
<dbReference type="EC" id="2.7.1.40" evidence="3 12"/>
<dbReference type="SUPFAM" id="SSF52935">
    <property type="entry name" value="PK C-terminal domain-like"/>
    <property type="match status" value="1"/>
</dbReference>
<dbReference type="eggNOG" id="arCOG04120">
    <property type="taxonomic scope" value="Archaea"/>
</dbReference>
<dbReference type="HOGENOM" id="CLU_015439_0_2_2"/>
<dbReference type="InterPro" id="IPR040442">
    <property type="entry name" value="Pyrv_kinase-like_dom_sf"/>
</dbReference>
<evidence type="ECO:0000256" key="9">
    <source>
        <dbReference type="ARBA" id="ARBA00022842"/>
    </source>
</evidence>
<keyword evidence="11 16" id="KW-0670">Pyruvate</keyword>
<dbReference type="GO" id="GO:0005524">
    <property type="term" value="F:ATP binding"/>
    <property type="evidence" value="ECO:0007669"/>
    <property type="project" value="UniProtKB-KW"/>
</dbReference>
<reference evidence="16 17" key="1">
    <citation type="journal article" date="2015" name="Genome Announc.">
        <title>Complete Genome Sequence of Methanosphaerula palustris E1-9CT, a Hydrogenotrophic Methanogen Isolated from a Minerotrophic Fen Peatland.</title>
        <authorList>
            <person name="Cadillo-Quiroz H."/>
            <person name="Browne P."/>
            <person name="Kyrpides N."/>
            <person name="Woyke T."/>
            <person name="Goodwin L."/>
            <person name="Detter C."/>
            <person name="Yavitt J.B."/>
            <person name="Zinder S.H."/>
        </authorList>
    </citation>
    <scope>NUCLEOTIDE SEQUENCE [LARGE SCALE GENOMIC DNA]</scope>
    <source>
        <strain evidence="17">ATCC BAA-1556 / DSM 19958 / E1-9c</strain>
    </source>
</reference>
<dbReference type="PANTHER" id="PTHR11817">
    <property type="entry name" value="PYRUVATE KINASE"/>
    <property type="match status" value="1"/>
</dbReference>
<evidence type="ECO:0000256" key="5">
    <source>
        <dbReference type="ARBA" id="ARBA00022723"/>
    </source>
</evidence>
<keyword evidence="6" id="KW-0547">Nucleotide-binding</keyword>
<dbReference type="Gene3D" id="2.40.33.10">
    <property type="entry name" value="PK beta-barrel domain-like"/>
    <property type="match status" value="1"/>
</dbReference>
<evidence type="ECO:0000256" key="7">
    <source>
        <dbReference type="ARBA" id="ARBA00022777"/>
    </source>
</evidence>
<keyword evidence="10 13" id="KW-0324">Glycolysis</keyword>
<dbReference type="FunFam" id="2.40.33.10:FF:000001">
    <property type="entry name" value="Pyruvate kinase"/>
    <property type="match status" value="1"/>
</dbReference>
<dbReference type="GO" id="GO:0030955">
    <property type="term" value="F:potassium ion binding"/>
    <property type="evidence" value="ECO:0007669"/>
    <property type="project" value="UniProtKB-UniRule"/>
</dbReference>
<dbReference type="NCBIfam" id="NF004491">
    <property type="entry name" value="PRK05826.1"/>
    <property type="match status" value="1"/>
</dbReference>
<dbReference type="Gene3D" id="3.20.20.60">
    <property type="entry name" value="Phosphoenolpyruvate-binding domains"/>
    <property type="match status" value="1"/>
</dbReference>
<dbReference type="EMBL" id="CP001338">
    <property type="protein sequence ID" value="ACL17172.1"/>
    <property type="molecule type" value="Genomic_DNA"/>
</dbReference>
<evidence type="ECO:0000313" key="17">
    <source>
        <dbReference type="Proteomes" id="UP000002457"/>
    </source>
</evidence>
<evidence type="ECO:0000256" key="11">
    <source>
        <dbReference type="ARBA" id="ARBA00023317"/>
    </source>
</evidence>